<dbReference type="Pfam" id="PF00346">
    <property type="entry name" value="Complex1_49kDa"/>
    <property type="match status" value="1"/>
</dbReference>
<keyword evidence="2" id="KW-0520">NAD</keyword>
<keyword evidence="2" id="KW-1003">Cell membrane</keyword>
<accession>A0A934K1V4</accession>
<dbReference type="HAMAP" id="MF_01358">
    <property type="entry name" value="NDH1_NuoD"/>
    <property type="match status" value="1"/>
</dbReference>
<comment type="function">
    <text evidence="2">NDH-1 shuttles electrons from NADH, via FMN and iron-sulfur (Fe-S) centers, to quinones in the respiratory chain. The immediate electron acceptor for the enzyme in this species is believed to be ubiquinone. Couples the redox reaction to proton translocation (for every two electrons transferred, four hydrogen ions are translocated across the cytoplasmic membrane), and thus conserves the redox energy in a proton gradient.</text>
</comment>
<comment type="subunit">
    <text evidence="2">NDH-1 is composed of 14 different subunits. Subunits NuoB, C, D, E, F, and G constitute the peripheral sector of the complex.</text>
</comment>
<dbReference type="NCBIfam" id="TIGR01962">
    <property type="entry name" value="NuoD"/>
    <property type="match status" value="1"/>
</dbReference>
<organism evidence="4 5">
    <name type="scientific">Candidatus Aeolococcus gillhamiae</name>
    <dbReference type="NCBI Taxonomy" id="3127015"/>
    <lineage>
        <taxon>Bacteria</taxon>
        <taxon>Bacillati</taxon>
        <taxon>Candidatus Dormiibacterota</taxon>
        <taxon>Candidatus Dormibacteria</taxon>
        <taxon>Candidatus Aeolococcales</taxon>
        <taxon>Candidatus Aeolococcaceae</taxon>
        <taxon>Candidatus Aeolococcus</taxon>
    </lineage>
</organism>
<comment type="caution">
    <text evidence="4">The sequence shown here is derived from an EMBL/GenBank/DDBJ whole genome shotgun (WGS) entry which is preliminary data.</text>
</comment>
<dbReference type="AlphaFoldDB" id="A0A934K1V4"/>
<evidence type="ECO:0000259" key="3">
    <source>
        <dbReference type="Pfam" id="PF00346"/>
    </source>
</evidence>
<keyword evidence="2" id="KW-0830">Ubiquinone</keyword>
<sequence length="431" mass="48167">MAVLPPMGGPGLPTRDEQSDAFDRGRTMLGVDPANDAIDMVQLDDETMELNMGPMHPSTHGVLRLVLELDGEVVRECRPDIGFLHTGFEKSFESHTWQQCIPFTDRMDYLAPLFNNLGFSLAAERLLGVEVPARAQYLRVIMCELTRVASHFLWYGTHALDLGATTPFVYAWREREKLLDINELVSGVRMHTSFIRVGGLLADVPDEFYALVNEVVRTFPSFIDQYELLITQNPIWLERTRGIGVITPDDAIAYGATGPTLRGSGVPYDLRKAQPYSSYDHFDFDIPIGSRGDVYDRYLVRMQEARESLKIIGQAMDNLPGGPVNTSDRKVALPPRNEINTSMESLIHHFKLVTEGFHVPKGQVYQAIESPRGELGFYIVSDGGNRPYRCKVRAPSFSNLSALPHMVRDELIADVVAVIGSIDIVLGDVDR</sequence>
<gene>
    <name evidence="2" type="primary">nuoD</name>
    <name evidence="4" type="ORF">JF886_10745</name>
</gene>
<dbReference type="GO" id="GO:0050136">
    <property type="term" value="F:NADH dehydrogenase (quinone) (non-electrogenic) activity"/>
    <property type="evidence" value="ECO:0007669"/>
    <property type="project" value="UniProtKB-UniRule"/>
</dbReference>
<dbReference type="InterPro" id="IPR029014">
    <property type="entry name" value="NiFe-Hase_large"/>
</dbReference>
<evidence type="ECO:0000256" key="1">
    <source>
        <dbReference type="ARBA" id="ARBA00022719"/>
    </source>
</evidence>
<dbReference type="PANTHER" id="PTHR11993">
    <property type="entry name" value="NADH-UBIQUINONE OXIDOREDUCTASE 49 KDA SUBUNIT"/>
    <property type="match status" value="1"/>
</dbReference>
<evidence type="ECO:0000256" key="2">
    <source>
        <dbReference type="HAMAP-Rule" id="MF_01358"/>
    </source>
</evidence>
<name>A0A934K1V4_9BACT</name>
<dbReference type="PANTHER" id="PTHR11993:SF10">
    <property type="entry name" value="NADH DEHYDROGENASE [UBIQUINONE] IRON-SULFUR PROTEIN 2, MITOCHONDRIAL"/>
    <property type="match status" value="1"/>
</dbReference>
<comment type="catalytic activity">
    <reaction evidence="2">
        <text>a quinone + NADH + 5 H(+)(in) = a quinol + NAD(+) + 4 H(+)(out)</text>
        <dbReference type="Rhea" id="RHEA:57888"/>
        <dbReference type="ChEBI" id="CHEBI:15378"/>
        <dbReference type="ChEBI" id="CHEBI:24646"/>
        <dbReference type="ChEBI" id="CHEBI:57540"/>
        <dbReference type="ChEBI" id="CHEBI:57945"/>
        <dbReference type="ChEBI" id="CHEBI:132124"/>
    </reaction>
</comment>
<protein>
    <recommendedName>
        <fullName evidence="2">NADH-quinone oxidoreductase subunit D</fullName>
        <ecNumber evidence="2">7.1.1.-</ecNumber>
    </recommendedName>
    <alternativeName>
        <fullName evidence="2">NADH dehydrogenase I subunit D</fullName>
    </alternativeName>
    <alternativeName>
        <fullName evidence="2">NDH-1 subunit D</fullName>
    </alternativeName>
</protein>
<dbReference type="EC" id="7.1.1.-" evidence="2"/>
<keyword evidence="2" id="KW-1278">Translocase</keyword>
<proteinExistence type="inferred from homology"/>
<comment type="similarity">
    <text evidence="2">Belongs to the complex I 49 kDa subunit family.</text>
</comment>
<dbReference type="GO" id="GO:0048038">
    <property type="term" value="F:quinone binding"/>
    <property type="evidence" value="ECO:0007669"/>
    <property type="project" value="UniProtKB-KW"/>
</dbReference>
<dbReference type="GO" id="GO:0051287">
    <property type="term" value="F:NAD binding"/>
    <property type="evidence" value="ECO:0007669"/>
    <property type="project" value="InterPro"/>
</dbReference>
<dbReference type="SUPFAM" id="SSF56762">
    <property type="entry name" value="HydB/Nqo4-like"/>
    <property type="match status" value="1"/>
</dbReference>
<keyword evidence="2" id="KW-0472">Membrane</keyword>
<evidence type="ECO:0000313" key="5">
    <source>
        <dbReference type="Proteomes" id="UP000606991"/>
    </source>
</evidence>
<dbReference type="InterPro" id="IPR001135">
    <property type="entry name" value="NADH_Q_OxRdtase_suD"/>
</dbReference>
<dbReference type="Gene3D" id="1.10.645.10">
    <property type="entry name" value="Cytochrome-c3 Hydrogenase, chain B"/>
    <property type="match status" value="1"/>
</dbReference>
<evidence type="ECO:0000313" key="4">
    <source>
        <dbReference type="EMBL" id="MBJ7595318.1"/>
    </source>
</evidence>
<keyword evidence="1 2" id="KW-0874">Quinone</keyword>
<comment type="subcellular location">
    <subcellularLocation>
        <location evidence="2">Cell membrane</location>
        <topology evidence="2">Peripheral membrane protein</topology>
        <orientation evidence="2">Cytoplasmic side</orientation>
    </subcellularLocation>
</comment>
<dbReference type="GO" id="GO:0005886">
    <property type="term" value="C:plasma membrane"/>
    <property type="evidence" value="ECO:0007669"/>
    <property type="project" value="UniProtKB-SubCell"/>
</dbReference>
<dbReference type="EMBL" id="JAEKNS010000112">
    <property type="protein sequence ID" value="MBJ7595318.1"/>
    <property type="molecule type" value="Genomic_DNA"/>
</dbReference>
<feature type="domain" description="NADH-quinone oxidoreductase subunit D" evidence="3">
    <location>
        <begin position="161"/>
        <end position="431"/>
    </location>
</feature>
<reference evidence="4 5" key="1">
    <citation type="submission" date="2020-10" db="EMBL/GenBank/DDBJ databases">
        <title>Ca. Dormibacterota MAGs.</title>
        <authorList>
            <person name="Montgomery K."/>
        </authorList>
    </citation>
    <scope>NUCLEOTIDE SEQUENCE [LARGE SCALE GENOMIC DNA]</scope>
    <source>
        <strain evidence="4">SC8812_S17_18</strain>
    </source>
</reference>
<dbReference type="InterPro" id="IPR022885">
    <property type="entry name" value="NDH1_su_D/H"/>
</dbReference>
<dbReference type="Proteomes" id="UP000606991">
    <property type="component" value="Unassembled WGS sequence"/>
</dbReference>
<keyword evidence="4" id="KW-0560">Oxidoreductase</keyword>
<dbReference type="NCBIfam" id="NF004739">
    <property type="entry name" value="PRK06075.1"/>
    <property type="match status" value="1"/>
</dbReference>
<keyword evidence="2" id="KW-0813">Transport</keyword>